<evidence type="ECO:0000256" key="5">
    <source>
        <dbReference type="ARBA" id="ARBA00022898"/>
    </source>
</evidence>
<dbReference type="Gene3D" id="3.90.1150.10">
    <property type="entry name" value="Aspartate Aminotransferase, domain 1"/>
    <property type="match status" value="1"/>
</dbReference>
<accession>A0A933SD26</accession>
<keyword evidence="5" id="KW-0663">Pyridoxal phosphate</keyword>
<dbReference type="Gene3D" id="3.40.640.10">
    <property type="entry name" value="Type I PLP-dependent aspartate aminotransferase-like (Major domain)"/>
    <property type="match status" value="1"/>
</dbReference>
<dbReference type="PROSITE" id="PS00105">
    <property type="entry name" value="AA_TRANSFER_CLASS_1"/>
    <property type="match status" value="1"/>
</dbReference>
<comment type="cofactor">
    <cofactor evidence="1 6">
        <name>pyridoxal 5'-phosphate</name>
        <dbReference type="ChEBI" id="CHEBI:597326"/>
    </cofactor>
</comment>
<dbReference type="InterPro" id="IPR004838">
    <property type="entry name" value="NHTrfase_class1_PyrdxlP-BS"/>
</dbReference>
<evidence type="ECO:0000313" key="8">
    <source>
        <dbReference type="EMBL" id="MBI5169161.1"/>
    </source>
</evidence>
<dbReference type="Proteomes" id="UP000696931">
    <property type="component" value="Unassembled WGS sequence"/>
</dbReference>
<comment type="similarity">
    <text evidence="2 6">Belongs to the class-I pyridoxal-phosphate-dependent aminotransferase family.</text>
</comment>
<dbReference type="InterPro" id="IPR004839">
    <property type="entry name" value="Aminotransferase_I/II_large"/>
</dbReference>
<reference evidence="8" key="1">
    <citation type="submission" date="2020-07" db="EMBL/GenBank/DDBJ databases">
        <title>Huge and variable diversity of episymbiotic CPR bacteria and DPANN archaea in groundwater ecosystems.</title>
        <authorList>
            <person name="He C.Y."/>
            <person name="Keren R."/>
            <person name="Whittaker M."/>
            <person name="Farag I.F."/>
            <person name="Doudna J."/>
            <person name="Cate J.H.D."/>
            <person name="Banfield J.F."/>
        </authorList>
    </citation>
    <scope>NUCLEOTIDE SEQUENCE</scope>
    <source>
        <strain evidence="8">NC_groundwater_1813_Pr3_B-0.1um_71_17</strain>
    </source>
</reference>
<dbReference type="GO" id="GO:0008483">
    <property type="term" value="F:transaminase activity"/>
    <property type="evidence" value="ECO:0007669"/>
    <property type="project" value="UniProtKB-KW"/>
</dbReference>
<comment type="caution">
    <text evidence="8">The sequence shown here is derived from an EMBL/GenBank/DDBJ whole genome shotgun (WGS) entry which is preliminary data.</text>
</comment>
<dbReference type="EC" id="2.6.1.-" evidence="6"/>
<name>A0A933SD26_UNCEI</name>
<dbReference type="AlphaFoldDB" id="A0A933SD26"/>
<dbReference type="EMBL" id="JACRIW010000043">
    <property type="protein sequence ID" value="MBI5169161.1"/>
    <property type="molecule type" value="Genomic_DNA"/>
</dbReference>
<dbReference type="InterPro" id="IPR050596">
    <property type="entry name" value="AspAT/PAT-like"/>
</dbReference>
<dbReference type="GO" id="GO:0030170">
    <property type="term" value="F:pyridoxal phosphate binding"/>
    <property type="evidence" value="ECO:0007669"/>
    <property type="project" value="InterPro"/>
</dbReference>
<dbReference type="Pfam" id="PF00155">
    <property type="entry name" value="Aminotran_1_2"/>
    <property type="match status" value="1"/>
</dbReference>
<dbReference type="CDD" id="cd00609">
    <property type="entry name" value="AAT_like"/>
    <property type="match status" value="1"/>
</dbReference>
<dbReference type="PANTHER" id="PTHR46383">
    <property type="entry name" value="ASPARTATE AMINOTRANSFERASE"/>
    <property type="match status" value="1"/>
</dbReference>
<dbReference type="SUPFAM" id="SSF53383">
    <property type="entry name" value="PLP-dependent transferases"/>
    <property type="match status" value="1"/>
</dbReference>
<dbReference type="PANTHER" id="PTHR46383:SF2">
    <property type="entry name" value="AMINOTRANSFERASE"/>
    <property type="match status" value="1"/>
</dbReference>
<organism evidence="8 9">
    <name type="scientific">Eiseniibacteriota bacterium</name>
    <dbReference type="NCBI Taxonomy" id="2212470"/>
    <lineage>
        <taxon>Bacteria</taxon>
        <taxon>Candidatus Eiseniibacteriota</taxon>
    </lineage>
</organism>
<sequence length="403" mass="43740">MSRPTRLSQRAAAMPASPIRRLAPYAVAARAKGLEVHGLNIGQPDIPTPDAILKKLRSYDAAYVPYGPSQGLPEYVEALRTYYAGVGAKLSAEEIFVTTAGSEAIQFTLCALCDPGDQVIVFEPFYTNYNGFAALGNVECVPVTTSGADGYHLPDRAAIEAKIGPRTRAMLICSPNNPTGTVYTDAEIEMLAAICRDRGIFLVADEVYREFTYDGKTSRSVLTLDGMDDLAIVVDSVSKRYSLCGARIGNIVSRNRDFMSAILRFGQARLCPPTIEQFACTALTEVPASYTQGVIAEYQKRRDCVYGALSNMAGVRVRKPEGAFYVCLGLPVDDANAFAIFLLSEFSLEGETVMVAPLDGFYATPGLGRDEVRLAYVLEVPKLERSMRILEQALAAYRAKVGA</sequence>
<protein>
    <recommendedName>
        <fullName evidence="6">Aminotransferase</fullName>
        <ecNumber evidence="6">2.6.1.-</ecNumber>
    </recommendedName>
</protein>
<keyword evidence="3 6" id="KW-0032">Aminotransferase</keyword>
<evidence type="ECO:0000313" key="9">
    <source>
        <dbReference type="Proteomes" id="UP000696931"/>
    </source>
</evidence>
<evidence type="ECO:0000259" key="7">
    <source>
        <dbReference type="Pfam" id="PF00155"/>
    </source>
</evidence>
<dbReference type="InterPro" id="IPR015422">
    <property type="entry name" value="PyrdxlP-dep_Trfase_small"/>
</dbReference>
<feature type="domain" description="Aminotransferase class I/classII large" evidence="7">
    <location>
        <begin position="37"/>
        <end position="346"/>
    </location>
</feature>
<evidence type="ECO:0000256" key="6">
    <source>
        <dbReference type="RuleBase" id="RU000481"/>
    </source>
</evidence>
<gene>
    <name evidence="8" type="ORF">HZA61_06710</name>
</gene>
<dbReference type="InterPro" id="IPR015421">
    <property type="entry name" value="PyrdxlP-dep_Trfase_major"/>
</dbReference>
<evidence type="ECO:0000256" key="4">
    <source>
        <dbReference type="ARBA" id="ARBA00022679"/>
    </source>
</evidence>
<dbReference type="NCBIfam" id="NF005744">
    <property type="entry name" value="PRK07568.1"/>
    <property type="match status" value="1"/>
</dbReference>
<evidence type="ECO:0000256" key="2">
    <source>
        <dbReference type="ARBA" id="ARBA00007441"/>
    </source>
</evidence>
<keyword evidence="4 6" id="KW-0808">Transferase</keyword>
<proteinExistence type="inferred from homology"/>
<evidence type="ECO:0000256" key="3">
    <source>
        <dbReference type="ARBA" id="ARBA00022576"/>
    </source>
</evidence>
<dbReference type="GO" id="GO:0006520">
    <property type="term" value="P:amino acid metabolic process"/>
    <property type="evidence" value="ECO:0007669"/>
    <property type="project" value="InterPro"/>
</dbReference>
<evidence type="ECO:0000256" key="1">
    <source>
        <dbReference type="ARBA" id="ARBA00001933"/>
    </source>
</evidence>
<dbReference type="InterPro" id="IPR015424">
    <property type="entry name" value="PyrdxlP-dep_Trfase"/>
</dbReference>